<feature type="domain" description="Peptidase S53" evidence="9">
    <location>
        <begin position="207"/>
        <end position="545"/>
    </location>
</feature>
<dbReference type="GO" id="GO:0004252">
    <property type="term" value="F:serine-type endopeptidase activity"/>
    <property type="evidence" value="ECO:0007669"/>
    <property type="project" value="UniProtKB-UniRule"/>
</dbReference>
<dbReference type="RefSeq" id="WP_105532938.1">
    <property type="nucleotide sequence ID" value="NZ_PUGF01000016.1"/>
</dbReference>
<comment type="cofactor">
    <cofactor evidence="7">
        <name>Ca(2+)</name>
        <dbReference type="ChEBI" id="CHEBI:29108"/>
    </cofactor>
    <text evidence="7">Binds 1 Ca(2+) ion per subunit.</text>
</comment>
<comment type="caution">
    <text evidence="10">The sequence shown here is derived from an EMBL/GenBank/DDBJ whole genome shotgun (WGS) entry which is preliminary data.</text>
</comment>
<feature type="binding site" evidence="7">
    <location>
        <position position="509"/>
    </location>
    <ligand>
        <name>Ca(2+)</name>
        <dbReference type="ChEBI" id="CHEBI:29108"/>
    </ligand>
</feature>
<dbReference type="InterPro" id="IPR015366">
    <property type="entry name" value="S53_propep"/>
</dbReference>
<feature type="active site" description="Charge relay system" evidence="7">
    <location>
        <position position="283"/>
    </location>
</feature>
<dbReference type="InterPro" id="IPR023828">
    <property type="entry name" value="Peptidase_S8_Ser-AS"/>
</dbReference>
<feature type="chain" id="PRO_5016306840" evidence="8">
    <location>
        <begin position="29"/>
        <end position="705"/>
    </location>
</feature>
<dbReference type="PROSITE" id="PS00138">
    <property type="entry name" value="SUBTILASE_SER"/>
    <property type="match status" value="1"/>
</dbReference>
<feature type="binding site" evidence="7">
    <location>
        <position position="525"/>
    </location>
    <ligand>
        <name>Ca(2+)</name>
        <dbReference type="ChEBI" id="CHEBI:29108"/>
    </ligand>
</feature>
<dbReference type="InterPro" id="IPR036852">
    <property type="entry name" value="Peptidase_S8/S53_dom_sf"/>
</dbReference>
<dbReference type="EMBL" id="PUGF01000016">
    <property type="protein sequence ID" value="PRC92053.1"/>
    <property type="molecule type" value="Genomic_DNA"/>
</dbReference>
<evidence type="ECO:0000256" key="6">
    <source>
        <dbReference type="ARBA" id="ARBA00023145"/>
    </source>
</evidence>
<dbReference type="GO" id="GO:0006508">
    <property type="term" value="P:proteolysis"/>
    <property type="evidence" value="ECO:0007669"/>
    <property type="project" value="UniProtKB-KW"/>
</dbReference>
<dbReference type="CDD" id="cd11377">
    <property type="entry name" value="Pro-peptidase_S53"/>
    <property type="match status" value="1"/>
</dbReference>
<keyword evidence="5 7" id="KW-0106">Calcium</keyword>
<evidence type="ECO:0000256" key="2">
    <source>
        <dbReference type="ARBA" id="ARBA00022723"/>
    </source>
</evidence>
<feature type="active site" description="Charge relay system" evidence="7">
    <location>
        <position position="279"/>
    </location>
</feature>
<gene>
    <name evidence="10" type="ORF">S2091_3188</name>
</gene>
<dbReference type="OrthoDB" id="345880at2"/>
<evidence type="ECO:0000313" key="11">
    <source>
        <dbReference type="Proteomes" id="UP000237839"/>
    </source>
</evidence>
<dbReference type="CDD" id="cd04056">
    <property type="entry name" value="Peptidases_S53"/>
    <property type="match status" value="1"/>
</dbReference>
<name>A0A2S9GWF6_9BURK</name>
<dbReference type="SMART" id="SM00944">
    <property type="entry name" value="Pro-kuma_activ"/>
    <property type="match status" value="1"/>
</dbReference>
<evidence type="ECO:0000256" key="4">
    <source>
        <dbReference type="ARBA" id="ARBA00022825"/>
    </source>
</evidence>
<keyword evidence="1 7" id="KW-0645">Protease</keyword>
<feature type="signal peptide" evidence="8">
    <location>
        <begin position="1"/>
        <end position="28"/>
    </location>
</feature>
<dbReference type="GO" id="GO:0008240">
    <property type="term" value="F:tripeptidyl-peptidase activity"/>
    <property type="evidence" value="ECO:0007669"/>
    <property type="project" value="TreeGrafter"/>
</dbReference>
<evidence type="ECO:0000256" key="7">
    <source>
        <dbReference type="PROSITE-ProRule" id="PRU01032"/>
    </source>
</evidence>
<dbReference type="Proteomes" id="UP000237839">
    <property type="component" value="Unassembled WGS sequence"/>
</dbReference>
<organism evidence="10 11">
    <name type="scientific">Solimicrobium silvestre</name>
    <dbReference type="NCBI Taxonomy" id="2099400"/>
    <lineage>
        <taxon>Bacteria</taxon>
        <taxon>Pseudomonadati</taxon>
        <taxon>Pseudomonadota</taxon>
        <taxon>Betaproteobacteria</taxon>
        <taxon>Burkholderiales</taxon>
        <taxon>Oxalobacteraceae</taxon>
        <taxon>Solimicrobium</taxon>
    </lineage>
</organism>
<dbReference type="PANTHER" id="PTHR14218:SF15">
    <property type="entry name" value="TRIPEPTIDYL-PEPTIDASE 1"/>
    <property type="match status" value="1"/>
</dbReference>
<dbReference type="SUPFAM" id="SSF54897">
    <property type="entry name" value="Protease propeptides/inhibitors"/>
    <property type="match status" value="1"/>
</dbReference>
<dbReference type="PANTHER" id="PTHR14218">
    <property type="entry name" value="PROTEASE S8 TRIPEPTIDYL PEPTIDASE I CLN2"/>
    <property type="match status" value="1"/>
</dbReference>
<dbReference type="SUPFAM" id="SSF52743">
    <property type="entry name" value="Subtilisin-like"/>
    <property type="match status" value="1"/>
</dbReference>
<dbReference type="Gene3D" id="3.40.50.200">
    <property type="entry name" value="Peptidase S8/S53 domain"/>
    <property type="match status" value="1"/>
</dbReference>
<dbReference type="PROSITE" id="PS51695">
    <property type="entry name" value="SEDOLISIN"/>
    <property type="match status" value="1"/>
</dbReference>
<keyword evidence="2 7" id="KW-0479">Metal-binding</keyword>
<protein>
    <submittedName>
        <fullName evidence="10">Pro-kumamolisin, activation domain</fullName>
    </submittedName>
</protein>
<sequence>MSRNQGVLIKMRPLAFVIAATFAVSAQAGTTSTWVPTATKSYLNTHPARASAMAQQVMELSAGAPVQIAVSLKLRNKGVLNALSASIGAGGKQYLTPTQFAAQFGPTQAQANVVVSYLQAAGFRNVTVAPNRMLVTADGNAATVKTAFNTTLISYAKNGRQVYVNAGDAMVPQVLADVVLAVHGLQTADLLLPLTQRVSSKLQMQAVVAGHNGTDFSTMYDADSLPAATNISIAIIAQGDISQSLIDLNAFASQSGYPVVSTQEVDTGTKTSDTTGTDEWDLDSQSALAAAGGSVKKMIFYVAPTLADSDLAIAFNRAVTDNLAKTIIVALGECESIAQANGSMATEDQIFQQAMVQGQVFSVGAGDVGSQECPAPSTGQSYPATSPYVIAVGGTTLNSTGTVYASETVWSGSGGGASIIEPAQSWQVNAGVLTGSNRGVPDISFDADPNSGFMVMSSGVPTLIGGTSLSAPLFAGFWARIQSAHGNAVAFPASLFYSNNAAVLAVYHDVTSGSNGAATAKAGWDYASGWGSMDVAKVNALISTAPPPPPPPPTSIIVNGGFESGSTGWNDATGDIGIWSNEPAFAGSYDAWMGGIINSNENLYQKITIPAAAKSANLAFYLHIDTQESGAKAYDMLYVQVRNTSGTLLQTLATFSNANAASGYQLHSYDLSAYKGQAIEIYFNSTNDHEYPTSFVIDNVSVTAQ</sequence>
<dbReference type="InterPro" id="IPR050819">
    <property type="entry name" value="Tripeptidyl-peptidase_I"/>
</dbReference>
<feature type="binding site" evidence="7">
    <location>
        <position position="510"/>
    </location>
    <ligand>
        <name>Ca(2+)</name>
        <dbReference type="ChEBI" id="CHEBI:29108"/>
    </ligand>
</feature>
<dbReference type="Gene3D" id="2.60.120.260">
    <property type="entry name" value="Galactose-binding domain-like"/>
    <property type="match status" value="1"/>
</dbReference>
<evidence type="ECO:0000313" key="10">
    <source>
        <dbReference type="EMBL" id="PRC92053.1"/>
    </source>
</evidence>
<accession>A0A2S9GWF6</accession>
<evidence type="ECO:0000256" key="5">
    <source>
        <dbReference type="ARBA" id="ARBA00022837"/>
    </source>
</evidence>
<reference evidence="10 11" key="1">
    <citation type="submission" date="2018-02" db="EMBL/GenBank/DDBJ databases">
        <title>Solimicrobium silvestre gen. nov., sp. nov., isolated from alpine forest soil.</title>
        <authorList>
            <person name="Margesin R."/>
            <person name="Albuquerque L."/>
            <person name="Zhang D.-C."/>
            <person name="Froufe H.J.C."/>
            <person name="Severino R."/>
            <person name="Roxo I."/>
            <person name="Egas C."/>
            <person name="Da Costa M.S."/>
        </authorList>
    </citation>
    <scope>NUCLEOTIDE SEQUENCE [LARGE SCALE GENOMIC DNA]</scope>
    <source>
        <strain evidence="10 11">S20-91</strain>
    </source>
</reference>
<keyword evidence="3 7" id="KW-0378">Hydrolase</keyword>
<evidence type="ECO:0000259" key="9">
    <source>
        <dbReference type="PROSITE" id="PS51695"/>
    </source>
</evidence>
<keyword evidence="4 7" id="KW-0720">Serine protease</keyword>
<keyword evidence="8" id="KW-0732">Signal</keyword>
<feature type="active site" description="Charge relay system" evidence="7">
    <location>
        <position position="468"/>
    </location>
</feature>
<dbReference type="GO" id="GO:0046872">
    <property type="term" value="F:metal ion binding"/>
    <property type="evidence" value="ECO:0007669"/>
    <property type="project" value="UniProtKB-UniRule"/>
</dbReference>
<evidence type="ECO:0000256" key="3">
    <source>
        <dbReference type="ARBA" id="ARBA00022801"/>
    </source>
</evidence>
<dbReference type="AlphaFoldDB" id="A0A2S9GWF6"/>
<feature type="binding site" evidence="7">
    <location>
        <position position="523"/>
    </location>
    <ligand>
        <name>Ca(2+)</name>
        <dbReference type="ChEBI" id="CHEBI:29108"/>
    </ligand>
</feature>
<keyword evidence="11" id="KW-1185">Reference proteome</keyword>
<evidence type="ECO:0000256" key="1">
    <source>
        <dbReference type="ARBA" id="ARBA00022670"/>
    </source>
</evidence>
<dbReference type="InterPro" id="IPR030400">
    <property type="entry name" value="Sedolisin_dom"/>
</dbReference>
<proteinExistence type="predicted"/>
<keyword evidence="6" id="KW-0865">Zymogen</keyword>
<dbReference type="Pfam" id="PF09286">
    <property type="entry name" value="Pro-kuma_activ"/>
    <property type="match status" value="1"/>
</dbReference>
<evidence type="ECO:0000256" key="8">
    <source>
        <dbReference type="SAM" id="SignalP"/>
    </source>
</evidence>